<feature type="transmembrane region" description="Helical" evidence="3">
    <location>
        <begin position="117"/>
        <end position="141"/>
    </location>
</feature>
<keyword evidence="2 3" id="KW-1133">Transmembrane helix</keyword>
<keyword evidence="3" id="KW-0472">Membrane</keyword>
<dbReference type="Pfam" id="PF07155">
    <property type="entry name" value="ECF-ribofla_trS"/>
    <property type="match status" value="1"/>
</dbReference>
<evidence type="ECO:0000256" key="1">
    <source>
        <dbReference type="ARBA" id="ARBA00022692"/>
    </source>
</evidence>
<comment type="caution">
    <text evidence="4">The sequence shown here is derived from an EMBL/GenBank/DDBJ whole genome shotgun (WGS) entry which is preliminary data.</text>
</comment>
<feature type="transmembrane region" description="Helical" evidence="3">
    <location>
        <begin position="89"/>
        <end position="105"/>
    </location>
</feature>
<dbReference type="Gene3D" id="1.10.1760.20">
    <property type="match status" value="1"/>
</dbReference>
<evidence type="ECO:0000313" key="4">
    <source>
        <dbReference type="EMBL" id="MBI6873194.1"/>
    </source>
</evidence>
<dbReference type="PANTHER" id="PTHR37815">
    <property type="entry name" value="UPF0397 PROTEIN BC_2624-RELATED"/>
    <property type="match status" value="1"/>
</dbReference>
<dbReference type="Proteomes" id="UP000622687">
    <property type="component" value="Unassembled WGS sequence"/>
</dbReference>
<accession>A0A934M1E5</accession>
<dbReference type="AlphaFoldDB" id="A0A934M1E5"/>
<sequence>MESKKVALGNGKVQDMVQIALMAAITYIATAVINIPSGVIVKGVVHLGDSMVFLAAVLLGKKKGFLSAAIGMCLFDLLSPYAIWAPFTFIIKGTMAYIAGVIAYRNNYEGNNILNNILAFVLGGIWMIAAYYGAGVILMHFTTKIAFTQAFVLAAAEIPGNIAQVVAGIVLAIPLGKVLKKANVIRK</sequence>
<keyword evidence="1 3" id="KW-0812">Transmembrane</keyword>
<name>A0A934M1E5_9CLOT</name>
<feature type="transmembrane region" description="Helical" evidence="3">
    <location>
        <begin position="16"/>
        <end position="33"/>
    </location>
</feature>
<gene>
    <name evidence="4" type="ORF">I6U51_10815</name>
</gene>
<protein>
    <submittedName>
        <fullName evidence="4">ECF transporter S component</fullName>
    </submittedName>
</protein>
<keyword evidence="5" id="KW-1185">Reference proteome</keyword>
<feature type="transmembrane region" description="Helical" evidence="3">
    <location>
        <begin position="161"/>
        <end position="179"/>
    </location>
</feature>
<dbReference type="EMBL" id="JAEEGB010000012">
    <property type="protein sequence ID" value="MBI6873194.1"/>
    <property type="molecule type" value="Genomic_DNA"/>
</dbReference>
<evidence type="ECO:0000313" key="5">
    <source>
        <dbReference type="Proteomes" id="UP000622687"/>
    </source>
</evidence>
<proteinExistence type="predicted"/>
<dbReference type="InterPro" id="IPR009825">
    <property type="entry name" value="ECF_substrate-spec-like"/>
</dbReference>
<dbReference type="PANTHER" id="PTHR37815:SF3">
    <property type="entry name" value="UPF0397 PROTEIN SPR0429"/>
    <property type="match status" value="1"/>
</dbReference>
<reference evidence="4" key="1">
    <citation type="submission" date="2020-12" db="EMBL/GenBank/DDBJ databases">
        <title>Clostridium thailandense sp. nov., a novel acetogenic bacterium isolated from peat land soil in Thailand.</title>
        <authorList>
            <person name="Chaikitkaew S."/>
            <person name="Birkeland N.K."/>
        </authorList>
    </citation>
    <scope>NUCLEOTIDE SEQUENCE</scope>
    <source>
        <strain evidence="4">DSM 17425</strain>
    </source>
</reference>
<organism evidence="4 5">
    <name type="scientific">Clostridium aciditolerans</name>
    <dbReference type="NCBI Taxonomy" id="339861"/>
    <lineage>
        <taxon>Bacteria</taxon>
        <taxon>Bacillati</taxon>
        <taxon>Bacillota</taxon>
        <taxon>Clostridia</taxon>
        <taxon>Eubacteriales</taxon>
        <taxon>Clostridiaceae</taxon>
        <taxon>Clostridium</taxon>
    </lineage>
</organism>
<evidence type="ECO:0000256" key="3">
    <source>
        <dbReference type="SAM" id="Phobius"/>
    </source>
</evidence>
<dbReference type="RefSeq" id="WP_211142715.1">
    <property type="nucleotide sequence ID" value="NZ_JAEEGB010000012.1"/>
</dbReference>
<evidence type="ECO:0000256" key="2">
    <source>
        <dbReference type="ARBA" id="ARBA00022989"/>
    </source>
</evidence>
<dbReference type="GO" id="GO:0016020">
    <property type="term" value="C:membrane"/>
    <property type="evidence" value="ECO:0007669"/>
    <property type="project" value="InterPro"/>
</dbReference>